<dbReference type="AlphaFoldDB" id="A0AB94IWC1"/>
<keyword evidence="4" id="KW-1003">Cell membrane</keyword>
<dbReference type="SUPFAM" id="SSF52540">
    <property type="entry name" value="P-loop containing nucleoside triphosphate hydrolases"/>
    <property type="match status" value="1"/>
</dbReference>
<keyword evidence="7" id="KW-0472">Membrane</keyword>
<dbReference type="PROSITE" id="PS50893">
    <property type="entry name" value="ABC_TRANSPORTER_2"/>
    <property type="match status" value="1"/>
</dbReference>
<dbReference type="PANTHER" id="PTHR43297:SF2">
    <property type="entry name" value="DIPEPTIDE TRANSPORT ATP-BINDING PROTEIN DPPD"/>
    <property type="match status" value="1"/>
</dbReference>
<dbReference type="PANTHER" id="PTHR43297">
    <property type="entry name" value="OLIGOPEPTIDE TRANSPORT ATP-BINDING PROTEIN APPD"/>
    <property type="match status" value="1"/>
</dbReference>
<dbReference type="Pfam" id="PF00005">
    <property type="entry name" value="ABC_tran"/>
    <property type="match status" value="1"/>
</dbReference>
<evidence type="ECO:0000256" key="7">
    <source>
        <dbReference type="ARBA" id="ARBA00023136"/>
    </source>
</evidence>
<keyword evidence="3" id="KW-0813">Transport</keyword>
<reference evidence="9 10" key="2">
    <citation type="submission" date="2010-03" db="EMBL/GenBank/DDBJ databases">
        <authorList>
            <person name="Pajon A."/>
        </authorList>
    </citation>
    <scope>NUCLEOTIDE SEQUENCE [LARGE SCALE GENOMIC DNA]</scope>
    <source>
        <strain evidence="9 10">SGP1</strain>
    </source>
</reference>
<organism evidence="9 10">
    <name type="scientific">Fretibacterium fastidiosum</name>
    <dbReference type="NCBI Taxonomy" id="651822"/>
    <lineage>
        <taxon>Bacteria</taxon>
        <taxon>Thermotogati</taxon>
        <taxon>Synergistota</taxon>
        <taxon>Synergistia</taxon>
        <taxon>Synergistales</taxon>
        <taxon>Aminobacteriaceae</taxon>
        <taxon>Fretibacterium</taxon>
    </lineage>
</organism>
<evidence type="ECO:0000313" key="9">
    <source>
        <dbReference type="EMBL" id="CBL28011.1"/>
    </source>
</evidence>
<dbReference type="KEGG" id="sbr:SY1_06390"/>
<accession>A0AB94IWC1</accession>
<dbReference type="Gene3D" id="3.40.50.300">
    <property type="entry name" value="P-loop containing nucleotide triphosphate hydrolases"/>
    <property type="match status" value="1"/>
</dbReference>
<evidence type="ECO:0000256" key="2">
    <source>
        <dbReference type="ARBA" id="ARBA00005417"/>
    </source>
</evidence>
<dbReference type="RefSeq" id="WP_015556158.1">
    <property type="nucleotide sequence ID" value="NC_021038.1"/>
</dbReference>
<dbReference type="CDD" id="cd03257">
    <property type="entry name" value="ABC_NikE_OppD_transporters"/>
    <property type="match status" value="1"/>
</dbReference>
<sequence length="273" mass="29527">MSAPLLEVRGLRIETSERAARPLVRDVSFAVRRGRVTCLVGASGSGKSLSCTAVPGLLPQGVRRTGGAIRFEGRPIDALPARELRELRGTRIAMVLQDPISCFDPLFSIGSHFRETLAAHGGDFGWRGRAEAALREVGLEDAGKICRAYPFQLSGGMLQRVMLALALLNDPSLLIADEPTTDLDTVAQRRVLDLIDAARRRRDMGVLLVTHDFGVVARVADDVVVLEEGAVVEDRPVGEIFSSPRHPVTVALVEAHRALCARLGLLQEGGDER</sequence>
<evidence type="ECO:0000256" key="6">
    <source>
        <dbReference type="ARBA" id="ARBA00022840"/>
    </source>
</evidence>
<keyword evidence="6" id="KW-0067">ATP-binding</keyword>
<protein>
    <submittedName>
        <fullName evidence="9">ABC-type dipeptide/oligopeptide/nickel transport system, ATPase component</fullName>
    </submittedName>
</protein>
<evidence type="ECO:0000256" key="1">
    <source>
        <dbReference type="ARBA" id="ARBA00004202"/>
    </source>
</evidence>
<proteinExistence type="inferred from homology"/>
<evidence type="ECO:0000256" key="4">
    <source>
        <dbReference type="ARBA" id="ARBA00022475"/>
    </source>
</evidence>
<evidence type="ECO:0000256" key="3">
    <source>
        <dbReference type="ARBA" id="ARBA00022448"/>
    </source>
</evidence>
<dbReference type="GO" id="GO:0005886">
    <property type="term" value="C:plasma membrane"/>
    <property type="evidence" value="ECO:0007669"/>
    <property type="project" value="UniProtKB-SubCell"/>
</dbReference>
<dbReference type="InterPro" id="IPR003593">
    <property type="entry name" value="AAA+_ATPase"/>
</dbReference>
<reference evidence="10" key="1">
    <citation type="submission" date="2010-03" db="EMBL/GenBank/DDBJ databases">
        <title>The genome sequence of Synergistetes sp. SGP1.</title>
        <authorList>
            <consortium name="metaHIT consortium -- http://www.metahit.eu/"/>
            <person name="Pajon A."/>
            <person name="Turner K."/>
            <person name="Parkhill J."/>
            <person name="Wade W."/>
            <person name="Vartoukian S."/>
        </authorList>
    </citation>
    <scope>NUCLEOTIDE SEQUENCE [LARGE SCALE GENOMIC DNA]</scope>
    <source>
        <strain evidence="10">SGP1</strain>
    </source>
</reference>
<keyword evidence="10" id="KW-1185">Reference proteome</keyword>
<dbReference type="PROSITE" id="PS00211">
    <property type="entry name" value="ABC_TRANSPORTER_1"/>
    <property type="match status" value="1"/>
</dbReference>
<name>A0AB94IWC1_9BACT</name>
<dbReference type="InterPro" id="IPR003439">
    <property type="entry name" value="ABC_transporter-like_ATP-bd"/>
</dbReference>
<dbReference type="SMART" id="SM00382">
    <property type="entry name" value="AAA"/>
    <property type="match status" value="1"/>
</dbReference>
<dbReference type="Proteomes" id="UP000008957">
    <property type="component" value="Chromosome"/>
</dbReference>
<evidence type="ECO:0000313" key="10">
    <source>
        <dbReference type="Proteomes" id="UP000008957"/>
    </source>
</evidence>
<gene>
    <name evidence="9" type="ORF">SY1_06390</name>
</gene>
<comment type="similarity">
    <text evidence="2">Belongs to the ABC transporter superfamily.</text>
</comment>
<evidence type="ECO:0000259" key="8">
    <source>
        <dbReference type="PROSITE" id="PS50893"/>
    </source>
</evidence>
<dbReference type="GO" id="GO:0016887">
    <property type="term" value="F:ATP hydrolysis activity"/>
    <property type="evidence" value="ECO:0007669"/>
    <property type="project" value="InterPro"/>
</dbReference>
<dbReference type="InterPro" id="IPR027417">
    <property type="entry name" value="P-loop_NTPase"/>
</dbReference>
<dbReference type="InterPro" id="IPR017871">
    <property type="entry name" value="ABC_transporter-like_CS"/>
</dbReference>
<keyword evidence="5" id="KW-0547">Nucleotide-binding</keyword>
<dbReference type="InterPro" id="IPR050388">
    <property type="entry name" value="ABC_Ni/Peptide_Import"/>
</dbReference>
<evidence type="ECO:0000256" key="5">
    <source>
        <dbReference type="ARBA" id="ARBA00022741"/>
    </source>
</evidence>
<feature type="domain" description="ABC transporter" evidence="8">
    <location>
        <begin position="8"/>
        <end position="253"/>
    </location>
</feature>
<dbReference type="EMBL" id="FP929056">
    <property type="protein sequence ID" value="CBL28011.1"/>
    <property type="molecule type" value="Genomic_DNA"/>
</dbReference>
<comment type="subcellular location">
    <subcellularLocation>
        <location evidence="1">Cell membrane</location>
        <topology evidence="1">Peripheral membrane protein</topology>
    </subcellularLocation>
</comment>
<dbReference type="GO" id="GO:0005524">
    <property type="term" value="F:ATP binding"/>
    <property type="evidence" value="ECO:0007669"/>
    <property type="project" value="UniProtKB-KW"/>
</dbReference>